<dbReference type="InterPro" id="IPR008493">
    <property type="entry name" value="Hikeshi-like_N"/>
</dbReference>
<feature type="region of interest" description="Disordered" evidence="8">
    <location>
        <begin position="261"/>
        <end position="299"/>
    </location>
</feature>
<evidence type="ECO:0000256" key="1">
    <source>
        <dbReference type="ARBA" id="ARBA00007447"/>
    </source>
</evidence>
<dbReference type="InterPro" id="IPR021109">
    <property type="entry name" value="Peptidase_aspartic_dom_sf"/>
</dbReference>
<dbReference type="PROSITE" id="PS00141">
    <property type="entry name" value="ASP_PROTEASE"/>
    <property type="match status" value="1"/>
</dbReference>
<dbReference type="Pfam" id="PF05603">
    <property type="entry name" value="Hikeshi-like_N"/>
    <property type="match status" value="1"/>
</dbReference>
<dbReference type="PROSITE" id="PS51767">
    <property type="entry name" value="PEPTIDASE_A1"/>
    <property type="match status" value="1"/>
</dbReference>
<protein>
    <recommendedName>
        <fullName evidence="10">Peptidase A1 domain-containing protein</fullName>
    </recommendedName>
</protein>
<evidence type="ECO:0000256" key="9">
    <source>
        <dbReference type="SAM" id="Phobius"/>
    </source>
</evidence>
<keyword evidence="12" id="KW-1185">Reference proteome</keyword>
<feature type="transmembrane region" description="Helical" evidence="9">
    <location>
        <begin position="62"/>
        <end position="83"/>
    </location>
</feature>
<keyword evidence="2 7" id="KW-0645">Protease</keyword>
<dbReference type="PANTHER" id="PTHR47965">
    <property type="entry name" value="ASPARTYL PROTEASE-RELATED"/>
    <property type="match status" value="1"/>
</dbReference>
<feature type="domain" description="Peptidase A1" evidence="10">
    <location>
        <begin position="351"/>
        <end position="711"/>
    </location>
</feature>
<keyword evidence="3" id="KW-0732">Signal</keyword>
<evidence type="ECO:0000256" key="7">
    <source>
        <dbReference type="RuleBase" id="RU000454"/>
    </source>
</evidence>
<dbReference type="EMBL" id="JAKCXM010000238">
    <property type="protein sequence ID" value="KAJ0397791.1"/>
    <property type="molecule type" value="Genomic_DNA"/>
</dbReference>
<evidence type="ECO:0000313" key="12">
    <source>
        <dbReference type="Proteomes" id="UP001209570"/>
    </source>
</evidence>
<dbReference type="Pfam" id="PF21057">
    <property type="entry name" value="Hikeshi-like_C"/>
    <property type="match status" value="1"/>
</dbReference>
<dbReference type="Proteomes" id="UP001209570">
    <property type="component" value="Unassembled WGS sequence"/>
</dbReference>
<keyword evidence="9" id="KW-0812">Transmembrane</keyword>
<gene>
    <name evidence="11" type="ORF">P43SY_006493</name>
</gene>
<dbReference type="Pfam" id="PF00026">
    <property type="entry name" value="Asp"/>
    <property type="match status" value="1"/>
</dbReference>
<evidence type="ECO:0000256" key="8">
    <source>
        <dbReference type="SAM" id="MobiDB-lite"/>
    </source>
</evidence>
<feature type="transmembrane region" description="Helical" evidence="9">
    <location>
        <begin position="311"/>
        <end position="328"/>
    </location>
</feature>
<dbReference type="PANTHER" id="PTHR47965:SF12">
    <property type="entry name" value="ASPARTIC PROTEINASE 3-RELATED"/>
    <property type="match status" value="1"/>
</dbReference>
<evidence type="ECO:0000313" key="11">
    <source>
        <dbReference type="EMBL" id="KAJ0397791.1"/>
    </source>
</evidence>
<keyword evidence="4 7" id="KW-0064">Aspartyl protease</keyword>
<keyword evidence="5 7" id="KW-0378">Hydrolase</keyword>
<dbReference type="InterPro" id="IPR001969">
    <property type="entry name" value="Aspartic_peptidase_AS"/>
</dbReference>
<feature type="transmembrane region" description="Helical" evidence="9">
    <location>
        <begin position="89"/>
        <end position="111"/>
    </location>
</feature>
<dbReference type="InterPro" id="IPR048364">
    <property type="entry name" value="Hikeshi-like_C"/>
</dbReference>
<accession>A0AAD5Q8X8</accession>
<proteinExistence type="inferred from homology"/>
<sequence length="1020" mass="111938">MHHEQDEVIAFNDAFNSPAPVAPAASSIAERRRQLAQDLHEHRQDEVLELHEHRSAHYVDNLFSLVTGNMAIVCWIFGFLYISRDCQKPLAPFLLVLGCLAPFAACLPILLRQWFYLHLRLRSIGTIVIFAGSALYVTWLFAGQQWAFDSTAKTCDADLSTATNAVVFVLYLVALLYAAKVVWYLALRVRYSYKQLFLSCLRDPYPDVMSVSDEDFDRLENVLRGHGPDEAKSERAEGATKTKRPFATLLQELQHHQQEVRQSLHRLMSSSPDKSGAATAAKKKKGPSKWSPRLKSAHPQKRREDAMCCRCAAWVSALALLGAAQAVVQQRLFGLPTGLAYYIEMNIGQPLYSSATANSSKNSFSLLVDTGSSNTAVVTASCCASTDSTLFSCAASSSCEAQGQRVGVNYIMGAWSGLLVTDTFSSSEIGVVPRVEFTAIDQQSNFIQSGYDGIVGLGFQSIASPQSSPPTPYLETLEKSKGIADSFSLLMCGALQPLLLAQSTRSTTVDLYAGELIVGGTQGAEGQTYYQGDIVYTPLVQTRWYNVIVTSVGVGSKRLDVDCKDINTPRAIVDSGTSNVAFPSVVYTAIVDELRRQVLSVTADIPDRFFSDQTPCCTPLCDPTDPSSKLLQLPPLVVSLALSGSKAKSQQISVKIPPEYIWRPILLQTAVGYRACRVFGISEGEITLLGDVFMDGLFTVHDREHKRLGLAVATACPNNVTSTKTVTVESLSPGAGSFCDCVSSADRRSSLLASHFPVGSDKPCFFWIWWMYIVLISFVIIVVSIGAILWVFVQRRRHRRRLEELRAARQQSNALDRSLLSPPVATQAAAGTPRAAHGELNMNVAQFGLVAIGRPVFTDFQEVGPGRYLTEIADPTQITDLTFFLLPTSPVPPGFGAVLYFAVPALQNWQLLGSVFAEKPSAILRTGWPTHPDVVGQPVLQLGISIEPIDNVKNLGIEASGLEERKAFALKIAQDLFNFMTSFSTSGTSAYMTIPTNLLDRWMERFEAKYRRDPNFMLKN</sequence>
<organism evidence="11 12">
    <name type="scientific">Pythium insidiosum</name>
    <name type="common">Pythiosis disease agent</name>
    <dbReference type="NCBI Taxonomy" id="114742"/>
    <lineage>
        <taxon>Eukaryota</taxon>
        <taxon>Sar</taxon>
        <taxon>Stramenopiles</taxon>
        <taxon>Oomycota</taxon>
        <taxon>Peronosporomycetes</taxon>
        <taxon>Pythiales</taxon>
        <taxon>Pythiaceae</taxon>
        <taxon>Pythium</taxon>
    </lineage>
</organism>
<evidence type="ECO:0000256" key="3">
    <source>
        <dbReference type="ARBA" id="ARBA00022729"/>
    </source>
</evidence>
<evidence type="ECO:0000256" key="5">
    <source>
        <dbReference type="ARBA" id="ARBA00022801"/>
    </source>
</evidence>
<evidence type="ECO:0000256" key="6">
    <source>
        <dbReference type="ARBA" id="ARBA00023145"/>
    </source>
</evidence>
<evidence type="ECO:0000256" key="4">
    <source>
        <dbReference type="ARBA" id="ARBA00022750"/>
    </source>
</evidence>
<dbReference type="Gene3D" id="2.40.70.10">
    <property type="entry name" value="Acid Proteases"/>
    <property type="match status" value="2"/>
</dbReference>
<comment type="similarity">
    <text evidence="1 7">Belongs to the peptidase A1 family.</text>
</comment>
<dbReference type="AlphaFoldDB" id="A0AAD5Q8X8"/>
<evidence type="ECO:0000256" key="2">
    <source>
        <dbReference type="ARBA" id="ARBA00022670"/>
    </source>
</evidence>
<comment type="caution">
    <text evidence="11">The sequence shown here is derived from an EMBL/GenBank/DDBJ whole genome shotgun (WGS) entry which is preliminary data.</text>
</comment>
<dbReference type="GO" id="GO:0006508">
    <property type="term" value="P:proteolysis"/>
    <property type="evidence" value="ECO:0007669"/>
    <property type="project" value="UniProtKB-KW"/>
</dbReference>
<keyword evidence="9" id="KW-0472">Membrane</keyword>
<dbReference type="GO" id="GO:0004190">
    <property type="term" value="F:aspartic-type endopeptidase activity"/>
    <property type="evidence" value="ECO:0007669"/>
    <property type="project" value="UniProtKB-KW"/>
</dbReference>
<dbReference type="InterPro" id="IPR001461">
    <property type="entry name" value="Aspartic_peptidase_A1"/>
</dbReference>
<keyword evidence="6" id="KW-0865">Zymogen</keyword>
<dbReference type="InterPro" id="IPR033121">
    <property type="entry name" value="PEPTIDASE_A1"/>
</dbReference>
<reference evidence="11" key="1">
    <citation type="submission" date="2021-12" db="EMBL/GenBank/DDBJ databases">
        <title>Prjna785345.</title>
        <authorList>
            <person name="Rujirawat T."/>
            <person name="Krajaejun T."/>
        </authorList>
    </citation>
    <scope>NUCLEOTIDE SEQUENCE</scope>
    <source>
        <strain evidence="11">Pi057C3</strain>
    </source>
</reference>
<feature type="transmembrane region" description="Helical" evidence="9">
    <location>
        <begin position="162"/>
        <end position="186"/>
    </location>
</feature>
<dbReference type="PRINTS" id="PR00792">
    <property type="entry name" value="PEPSIN"/>
</dbReference>
<evidence type="ECO:0000259" key="10">
    <source>
        <dbReference type="PROSITE" id="PS51767"/>
    </source>
</evidence>
<feature type="transmembrane region" description="Helical" evidence="9">
    <location>
        <begin position="123"/>
        <end position="142"/>
    </location>
</feature>
<feature type="transmembrane region" description="Helical" evidence="9">
    <location>
        <begin position="767"/>
        <end position="793"/>
    </location>
</feature>
<dbReference type="SUPFAM" id="SSF50630">
    <property type="entry name" value="Acid proteases"/>
    <property type="match status" value="1"/>
</dbReference>
<name>A0AAD5Q8X8_PYTIN</name>
<keyword evidence="9" id="KW-1133">Transmembrane helix</keyword>